<dbReference type="EMBL" id="LASV01000194">
    <property type="protein sequence ID" value="KKA21207.1"/>
    <property type="molecule type" value="Genomic_DNA"/>
</dbReference>
<protein>
    <recommendedName>
        <fullName evidence="5">G-protein coupled receptors family 2 profile 2 domain-containing protein</fullName>
    </recommendedName>
</protein>
<evidence type="ECO:0000313" key="4">
    <source>
        <dbReference type="Proteomes" id="UP000053958"/>
    </source>
</evidence>
<feature type="compositionally biased region" description="Low complexity" evidence="1">
    <location>
        <begin position="250"/>
        <end position="261"/>
    </location>
</feature>
<dbReference type="AlphaFoldDB" id="A0A0F4YSF7"/>
<evidence type="ECO:0000256" key="1">
    <source>
        <dbReference type="SAM" id="MobiDB-lite"/>
    </source>
</evidence>
<dbReference type="InterPro" id="IPR053247">
    <property type="entry name" value="GPCR_GPR1/git3-like"/>
</dbReference>
<dbReference type="Proteomes" id="UP000053958">
    <property type="component" value="Unassembled WGS sequence"/>
</dbReference>
<dbReference type="PANTHER" id="PTHR42058:SF1">
    <property type="entry name" value="G-PROTEIN COUPLED RECEPTORS FAMILY 2 PROFILE 2 DOMAIN-CONTAINING PROTEIN"/>
    <property type="match status" value="1"/>
</dbReference>
<evidence type="ECO:0000256" key="2">
    <source>
        <dbReference type="SAM" id="Phobius"/>
    </source>
</evidence>
<evidence type="ECO:0000313" key="3">
    <source>
        <dbReference type="EMBL" id="KKA21207.1"/>
    </source>
</evidence>
<keyword evidence="4" id="KW-1185">Reference proteome</keyword>
<organism evidence="3 4">
    <name type="scientific">Rasamsonia emersonii (strain ATCC 16479 / CBS 393.64 / IMI 116815)</name>
    <dbReference type="NCBI Taxonomy" id="1408163"/>
    <lineage>
        <taxon>Eukaryota</taxon>
        <taxon>Fungi</taxon>
        <taxon>Dikarya</taxon>
        <taxon>Ascomycota</taxon>
        <taxon>Pezizomycotina</taxon>
        <taxon>Eurotiomycetes</taxon>
        <taxon>Eurotiomycetidae</taxon>
        <taxon>Eurotiales</taxon>
        <taxon>Trichocomaceae</taxon>
        <taxon>Rasamsonia</taxon>
    </lineage>
</organism>
<feature type="transmembrane region" description="Helical" evidence="2">
    <location>
        <begin position="117"/>
        <end position="137"/>
    </location>
</feature>
<reference evidence="3 4" key="1">
    <citation type="submission" date="2015-04" db="EMBL/GenBank/DDBJ databases">
        <authorList>
            <person name="Heijne W.H."/>
            <person name="Fedorova N.D."/>
            <person name="Nierman W.C."/>
            <person name="Vollebregt A.W."/>
            <person name="Zhao Z."/>
            <person name="Wu L."/>
            <person name="Kumar M."/>
            <person name="Stam H."/>
            <person name="van den Berg M.A."/>
            <person name="Pel H.J."/>
        </authorList>
    </citation>
    <scope>NUCLEOTIDE SEQUENCE [LARGE SCALE GENOMIC DNA]</scope>
    <source>
        <strain evidence="3 4">CBS 393.64</strain>
    </source>
</reference>
<dbReference type="Gene3D" id="1.20.1070.10">
    <property type="entry name" value="Rhodopsin 7-helix transmembrane proteins"/>
    <property type="match status" value="1"/>
</dbReference>
<keyword evidence="2" id="KW-1133">Transmembrane helix</keyword>
<proteinExistence type="predicted"/>
<comment type="caution">
    <text evidence="3">The sequence shown here is derived from an EMBL/GenBank/DDBJ whole genome shotgun (WGS) entry which is preliminary data.</text>
</comment>
<accession>A0A0F4YSF7</accession>
<evidence type="ECO:0008006" key="5">
    <source>
        <dbReference type="Google" id="ProtNLM"/>
    </source>
</evidence>
<feature type="compositionally biased region" description="Polar residues" evidence="1">
    <location>
        <begin position="295"/>
        <end position="322"/>
    </location>
</feature>
<dbReference type="OrthoDB" id="26203at2759"/>
<feature type="compositionally biased region" description="Basic and acidic residues" evidence="1">
    <location>
        <begin position="263"/>
        <end position="278"/>
    </location>
</feature>
<feature type="transmembrane region" description="Helical" evidence="2">
    <location>
        <begin position="46"/>
        <end position="71"/>
    </location>
</feature>
<dbReference type="STRING" id="1408163.A0A0F4YSF7"/>
<sequence>MVLAFVCGWGIPALILALMMVFTGVSYRFGDVCHINSPNSLGDYWIPVMVIAGLSLFLQVVTMGYCIHVYIKSLSDPDPTSTTNSGLPSYSGSVRTVTARQAYKRVRRVLQLQWRSIALVLTIIANVIFFAVVFVRLNSSLEKTPENLQRASKWLLCLALSRGNASECAAEAAGVALNEATLLAVLVLLSISSFWNFIFVVRWSMVLGWIDFFKGLFVHQVEFVSADARSRFPDSRAYEMLNSRQQTIKTPEPVVTSTSTTLRDSDGKGSDYYGREAKYTSPAMSFSSPRPPSSQNPGRYWDPQSSFARSNSTYSHQNPRYM</sequence>
<feature type="transmembrane region" description="Helical" evidence="2">
    <location>
        <begin position="180"/>
        <end position="201"/>
    </location>
</feature>
<keyword evidence="2" id="KW-0472">Membrane</keyword>
<dbReference type="RefSeq" id="XP_013327819.1">
    <property type="nucleotide sequence ID" value="XM_013472365.1"/>
</dbReference>
<dbReference type="PANTHER" id="PTHR42058">
    <property type="entry name" value="G_PROTEIN_RECEP_F2_4 DOMAIN-CONTAINING PROTEIN"/>
    <property type="match status" value="1"/>
</dbReference>
<gene>
    <name evidence="3" type="ORF">T310_4762</name>
</gene>
<dbReference type="GeneID" id="25317109"/>
<name>A0A0F4YSF7_RASE3</name>
<feature type="region of interest" description="Disordered" evidence="1">
    <location>
        <begin position="249"/>
        <end position="322"/>
    </location>
</feature>
<keyword evidence="2" id="KW-0812">Transmembrane</keyword>